<evidence type="ECO:0000256" key="2">
    <source>
        <dbReference type="SAM" id="Phobius"/>
    </source>
</evidence>
<feature type="region of interest" description="Disordered" evidence="1">
    <location>
        <begin position="1097"/>
        <end position="1139"/>
    </location>
</feature>
<evidence type="ECO:0000313" key="4">
    <source>
        <dbReference type="Proteomes" id="UP000230136"/>
    </source>
</evidence>
<keyword evidence="2" id="KW-0472">Membrane</keyword>
<proteinExistence type="predicted"/>
<feature type="transmembrane region" description="Helical" evidence="2">
    <location>
        <begin position="198"/>
        <end position="219"/>
    </location>
</feature>
<dbReference type="AlphaFoldDB" id="A0A2M8DSH1"/>
<protein>
    <submittedName>
        <fullName evidence="3">Uncharacterized protein</fullName>
    </submittedName>
</protein>
<feature type="transmembrane region" description="Helical" evidence="2">
    <location>
        <begin position="52"/>
        <end position="73"/>
    </location>
</feature>
<comment type="caution">
    <text evidence="3">The sequence shown here is derived from an EMBL/GenBank/DDBJ whole genome shotgun (WGS) entry which is preliminary data.</text>
</comment>
<reference evidence="4" key="1">
    <citation type="submission" date="2017-09" db="EMBL/GenBank/DDBJ databases">
        <title>Depth-based differentiation of microbial function through sediment-hosted aquifers and enrichment of novel symbionts in the deep terrestrial subsurface.</title>
        <authorList>
            <person name="Probst A.J."/>
            <person name="Ladd B."/>
            <person name="Jarett J.K."/>
            <person name="Geller-Mcgrath D.E."/>
            <person name="Sieber C.M.K."/>
            <person name="Emerson J.B."/>
            <person name="Anantharaman K."/>
            <person name="Thomas B.C."/>
            <person name="Malmstrom R."/>
            <person name="Stieglmeier M."/>
            <person name="Klingl A."/>
            <person name="Woyke T."/>
            <person name="Ryan C.M."/>
            <person name="Banfield J.F."/>
        </authorList>
    </citation>
    <scope>NUCLEOTIDE SEQUENCE [LARGE SCALE GENOMIC DNA]</scope>
</reference>
<sequence length="1237" mass="136186">MKKNLISLFKQRLFQKPAWKKGVFVLVLVLLISAVMPLAAHADTESFLAGIFTTLVGFIISIIGDLITLVLAVLINVARFNDFINAPAVVVGWVLVRDICNMFFIVSMLMISVGTVLGIQSFHYKNWLKKIIIMAILVNFSRTICGLLIDASQIVMLTFISAADKAMAVGFVEAFGINKLTSLATHVNEAGQVDTDGIGVLFAGVFAIIAATILLLVLLSVVVMLAYRIVILWVLVVFSPVYFTLQAIPKADSKAGIWWSKFSEQLVAGPVVAFFIWLTLSVVSQNNGNFTTLNANDVDPNLIGSQVSNAPYILNYILGISMLLIGLNAAKTMGGAAGALAGKTFSKAKGMGWKGIKGVKSGASFVKDKVLYSEKKKKEMEAKTQSKGGLFGTGGMLGLQGLRNARKLDKLGGREKSRATTAGKVLKKVGLDGEKTIGVLYNKDKDRENKAKNRFYSSIDPAAESSAEAEWTAKGTPRTDFEEKLKRQQVNAPQKARDEYINNFVNNHPDKAIIGNNAKAKKEAKKNWKDMSAADQQKEIKGYEDVNWRNEKLDPVKTKQAFIDSKKKEERAKNEYQPTLGTRLNPMSPIYGYAKKQSENMARADRVREKVKLDPSTFRSSQVLDEIKDVNDGAAKRIIGRMDQPELDTLSKYLDDQVNNQNLSPAAKKKAQENKDGFWMATKHVAENSPGSGAQSFFAAADTDNIMIKQGADGGFKSIAEVEVKKSTKDYLSDISEEKINNTNTELQNEIVNLKPNDEVRVKDGSKGWHVNRDKTDLNADQITVSNGAEERVINQDEFMSQNSDMVADHFYNSGRYKKIVGDQGKDHVMNKKEFDTARRISQSSQEGVTYRAGNKSAAIAMTALEEKIGDITGKQVRAGIHVTGGEALKVAGGMKEMIIEQKEALQTAETEDEVREVLQSHFGRMTKATGKELKKIKQDSLVNAEASIASLDTSETGNAERIQKDGFSLIDKNRVGYGAKHVLRHEDTHATLNHLDQDGSLRKNVWDQLPAERQKEARQYVATTRGEGLTEQEIQTEYIVDALQNTNKPGGPDQDKPQLPANLANLINGDKTVSGSVRVEHERQHNVGQMAAKYQTWQAEEKQTGQQPTSGGAAPIANSTVGQPTTSTKPASRPVNNEAQGLLSSGWNGSAIMSNQQFYMFRKFMTDFNRQAIALGKSQQSVNQDMVKKMSNLNMAVKDMNVDSDNVDLSLVLQANDLDEGEVKDIVEQYSKEENE</sequence>
<accession>A0A2M8DSH1</accession>
<feature type="transmembrane region" description="Helical" evidence="2">
    <location>
        <begin position="131"/>
        <end position="149"/>
    </location>
</feature>
<name>A0A2M8DSH1_9BACT</name>
<keyword evidence="2" id="KW-0812">Transmembrane</keyword>
<feature type="compositionally biased region" description="Basic and acidic residues" evidence="1">
    <location>
        <begin position="477"/>
        <end position="486"/>
    </location>
</feature>
<evidence type="ECO:0000313" key="3">
    <source>
        <dbReference type="EMBL" id="PJC02335.1"/>
    </source>
</evidence>
<dbReference type="Proteomes" id="UP000230136">
    <property type="component" value="Unassembled WGS sequence"/>
</dbReference>
<feature type="transmembrane region" description="Helical" evidence="2">
    <location>
        <begin position="155"/>
        <end position="177"/>
    </location>
</feature>
<dbReference type="EMBL" id="PFSY01000001">
    <property type="protein sequence ID" value="PJC02335.1"/>
    <property type="molecule type" value="Genomic_DNA"/>
</dbReference>
<keyword evidence="2" id="KW-1133">Transmembrane helix</keyword>
<feature type="region of interest" description="Disordered" evidence="1">
    <location>
        <begin position="466"/>
        <end position="494"/>
    </location>
</feature>
<feature type="transmembrane region" description="Helical" evidence="2">
    <location>
        <begin position="266"/>
        <end position="284"/>
    </location>
</feature>
<evidence type="ECO:0000256" key="1">
    <source>
        <dbReference type="SAM" id="MobiDB-lite"/>
    </source>
</evidence>
<feature type="transmembrane region" description="Helical" evidence="2">
    <location>
        <begin position="225"/>
        <end position="245"/>
    </location>
</feature>
<organism evidence="3 4">
    <name type="scientific">Candidatus Komeilibacteria bacterium CG_4_9_14_0_8_um_filter_36_9</name>
    <dbReference type="NCBI Taxonomy" id="1974473"/>
    <lineage>
        <taxon>Bacteria</taxon>
        <taxon>Candidatus Komeiliibacteriota</taxon>
    </lineage>
</organism>
<feature type="compositionally biased region" description="Polar residues" evidence="1">
    <location>
        <begin position="1118"/>
        <end position="1139"/>
    </location>
</feature>
<gene>
    <name evidence="3" type="ORF">CO073_00040</name>
</gene>